<proteinExistence type="predicted"/>
<accession>A0A0F9DT09</accession>
<reference evidence="1" key="1">
    <citation type="journal article" date="2015" name="Nature">
        <title>Complex archaea that bridge the gap between prokaryotes and eukaryotes.</title>
        <authorList>
            <person name="Spang A."/>
            <person name="Saw J.H."/>
            <person name="Jorgensen S.L."/>
            <person name="Zaremba-Niedzwiedzka K."/>
            <person name="Martijn J."/>
            <person name="Lind A.E."/>
            <person name="van Eijk R."/>
            <person name="Schleper C."/>
            <person name="Guy L."/>
            <person name="Ettema T.J."/>
        </authorList>
    </citation>
    <scope>NUCLEOTIDE SEQUENCE</scope>
</reference>
<dbReference type="EMBL" id="LAZR01030345">
    <property type="protein sequence ID" value="KKL56881.1"/>
    <property type="molecule type" value="Genomic_DNA"/>
</dbReference>
<dbReference type="AlphaFoldDB" id="A0A0F9DT09"/>
<feature type="non-terminal residue" evidence="1">
    <location>
        <position position="80"/>
    </location>
</feature>
<organism evidence="1">
    <name type="scientific">marine sediment metagenome</name>
    <dbReference type="NCBI Taxonomy" id="412755"/>
    <lineage>
        <taxon>unclassified sequences</taxon>
        <taxon>metagenomes</taxon>
        <taxon>ecological metagenomes</taxon>
    </lineage>
</organism>
<gene>
    <name evidence="1" type="ORF">LCGC14_2240930</name>
</gene>
<protein>
    <submittedName>
        <fullName evidence="1">Uncharacterized protein</fullName>
    </submittedName>
</protein>
<comment type="caution">
    <text evidence="1">The sequence shown here is derived from an EMBL/GenBank/DDBJ whole genome shotgun (WGS) entry which is preliminary data.</text>
</comment>
<sequence length="80" mass="9091">MNREALEAAARAALGEEVWDAPETTDNLKQYWRDTMCEGIEAYLAALPDEGDLVGELRIRADRLERSVTVDREDGNLLRR</sequence>
<name>A0A0F9DT09_9ZZZZ</name>
<evidence type="ECO:0000313" key="1">
    <source>
        <dbReference type="EMBL" id="KKL56881.1"/>
    </source>
</evidence>